<gene>
    <name evidence="1" type="ORF">HPA02_08290</name>
</gene>
<proteinExistence type="predicted"/>
<comment type="caution">
    <text evidence="1">The sequence shown here is derived from an EMBL/GenBank/DDBJ whole genome shotgun (WGS) entry which is preliminary data.</text>
</comment>
<organism evidence="1 2">
    <name type="scientific">Bisbaumannia pacifica</name>
    <dbReference type="NCBI Taxonomy" id="77098"/>
    <lineage>
        <taxon>Bacteria</taxon>
        <taxon>Pseudomonadati</taxon>
        <taxon>Pseudomonadota</taxon>
        <taxon>Gammaproteobacteria</taxon>
        <taxon>Oceanospirillales</taxon>
        <taxon>Halomonadaceae</taxon>
        <taxon>Bisbaumannia</taxon>
    </lineage>
</organism>
<dbReference type="Proteomes" id="UP000321275">
    <property type="component" value="Unassembled WGS sequence"/>
</dbReference>
<dbReference type="AlphaFoldDB" id="A0A510X543"/>
<reference evidence="1 2" key="1">
    <citation type="submission" date="2019-07" db="EMBL/GenBank/DDBJ databases">
        <title>Whole genome shotgun sequence of Halomonas pacifica NBRC 102220.</title>
        <authorList>
            <person name="Hosoyama A."/>
            <person name="Uohara A."/>
            <person name="Ohji S."/>
            <person name="Ichikawa N."/>
        </authorList>
    </citation>
    <scope>NUCLEOTIDE SEQUENCE [LARGE SCALE GENOMIC DNA]</scope>
    <source>
        <strain evidence="1 2">NBRC 102220</strain>
    </source>
</reference>
<evidence type="ECO:0000313" key="2">
    <source>
        <dbReference type="Proteomes" id="UP000321275"/>
    </source>
</evidence>
<dbReference type="OrthoDB" id="7032433at2"/>
<name>A0A510X543_9GAMM</name>
<dbReference type="RefSeq" id="WP_146801826.1">
    <property type="nucleotide sequence ID" value="NZ_BJUK01000007.1"/>
</dbReference>
<sequence length="151" mass="17167">MSKIITEPNGDLQRRMQRTANKLAGLSREEVLSIMRDSAKAIAEELVKQGIPIETQRFRPDVGPIQIDMIVIEEKVTKPEPGMRLQFEVEGGMGVTLTIKLLEFLKDPAQYVRDLFSQLGPMRRNVLRMRTNKRERNSRLYDALTKGAANG</sequence>
<protein>
    <submittedName>
        <fullName evidence="1">Uncharacterized protein</fullName>
    </submittedName>
</protein>
<accession>A0A510X543</accession>
<evidence type="ECO:0000313" key="1">
    <source>
        <dbReference type="EMBL" id="GEK46546.1"/>
    </source>
</evidence>
<dbReference type="EMBL" id="BJUK01000007">
    <property type="protein sequence ID" value="GEK46546.1"/>
    <property type="molecule type" value="Genomic_DNA"/>
</dbReference>
<keyword evidence="2" id="KW-1185">Reference proteome</keyword>